<protein>
    <submittedName>
        <fullName evidence="1">Uncharacterized protein</fullName>
    </submittedName>
</protein>
<dbReference type="EMBL" id="CAJNOU010011475">
    <property type="protein sequence ID" value="CAF1557452.1"/>
    <property type="molecule type" value="Genomic_DNA"/>
</dbReference>
<evidence type="ECO:0000313" key="2">
    <source>
        <dbReference type="Proteomes" id="UP000663889"/>
    </source>
</evidence>
<dbReference type="AlphaFoldDB" id="A0A815XGD1"/>
<accession>A0A815XGD1</accession>
<evidence type="ECO:0000313" key="1">
    <source>
        <dbReference type="EMBL" id="CAF1557452.1"/>
    </source>
</evidence>
<proteinExistence type="predicted"/>
<reference evidence="1" key="1">
    <citation type="submission" date="2021-02" db="EMBL/GenBank/DDBJ databases">
        <authorList>
            <person name="Nowell W R."/>
        </authorList>
    </citation>
    <scope>NUCLEOTIDE SEQUENCE</scope>
</reference>
<comment type="caution">
    <text evidence="1">The sequence shown here is derived from an EMBL/GenBank/DDBJ whole genome shotgun (WGS) entry which is preliminary data.</text>
</comment>
<dbReference type="Proteomes" id="UP000663889">
    <property type="component" value="Unassembled WGS sequence"/>
</dbReference>
<gene>
    <name evidence="1" type="ORF">SEV965_LOCUS38999</name>
</gene>
<name>A0A815XGD1_9BILA</name>
<feature type="non-terminal residue" evidence="1">
    <location>
        <position position="1"/>
    </location>
</feature>
<organism evidence="1 2">
    <name type="scientific">Rotaria sordida</name>
    <dbReference type="NCBI Taxonomy" id="392033"/>
    <lineage>
        <taxon>Eukaryota</taxon>
        <taxon>Metazoa</taxon>
        <taxon>Spiralia</taxon>
        <taxon>Gnathifera</taxon>
        <taxon>Rotifera</taxon>
        <taxon>Eurotatoria</taxon>
        <taxon>Bdelloidea</taxon>
        <taxon>Philodinida</taxon>
        <taxon>Philodinidae</taxon>
        <taxon>Rotaria</taxon>
    </lineage>
</organism>
<sequence length="104" mass="12049">ELPDCITQWTNKHVQSFFLTNGLDNTMLLLCLRLDGHRLLQFYEICMINRESMYQSLKSELANVHQKTLTISDYVTFLHEIQRYIPLTRTISQPASSSLPSSTV</sequence>